<gene>
    <name evidence="3" type="ORF">Fadolivirus_1_556</name>
</gene>
<feature type="transmembrane region" description="Helical" evidence="2">
    <location>
        <begin position="36"/>
        <end position="55"/>
    </location>
</feature>
<keyword evidence="2" id="KW-0812">Transmembrane</keyword>
<keyword evidence="2" id="KW-1133">Transmembrane helix</keyword>
<proteinExistence type="predicted"/>
<sequence length="371" mass="43561">MLNEKMLYKILRYLLQASVLYLILRYTPYVNLDLTKSLIITIVLIVVCFGLEYLYELMYSSSSQPIVTETKQEVKPEVKPEDKLLEKFNDKPCDSCKVEKFNGSSNNTPKCRVVCDGDKVEGFDNTKMTDNGKQPQQETKQETNQEVKQETKQEQPKEKQDVYAPVNDEKYYWGTRYGNLGYDDRYGFGGMFYDEYPFYNRFRNNDRRYLQNIGADKGDLEYDRQREKREEVLLENTRQAMEDKARTTKGYETAYQEPGEKSERRRGVEVNRRIEGELDDEIPYTDYNHLPVASGYKSHEYEYGYSFLPPEKWYPTSPRAPVCITDHRAPVMPIYTQGAPADVKEFHSARRVMPPDQINTDYIRDKLNSGR</sequence>
<protein>
    <submittedName>
        <fullName evidence="3">Uncharacterized protein</fullName>
    </submittedName>
</protein>
<evidence type="ECO:0000313" key="3">
    <source>
        <dbReference type="EMBL" id="QKF94014.1"/>
    </source>
</evidence>
<evidence type="ECO:0000256" key="1">
    <source>
        <dbReference type="SAM" id="MobiDB-lite"/>
    </source>
</evidence>
<reference evidence="3 4" key="1">
    <citation type="submission" date="2020-04" db="EMBL/GenBank/DDBJ databases">
        <title>Advantages and limits of metagenomic assembly and binning of a giant virus.</title>
        <authorList>
            <person name="Schulz F."/>
            <person name="Andreani J."/>
            <person name="Francis R."/>
            <person name="Boudjemaa H."/>
            <person name="Bou Khalil J.Y."/>
            <person name="Lee J."/>
            <person name="La Scola B."/>
            <person name="Woyke T."/>
        </authorList>
    </citation>
    <scope>NUCLEOTIDE SEQUENCE [LARGE SCALE GENOMIC DNA]</scope>
    <source>
        <strain evidence="3 4">FV1/VV64</strain>
    </source>
</reference>
<feature type="transmembrane region" description="Helical" evidence="2">
    <location>
        <begin position="6"/>
        <end position="24"/>
    </location>
</feature>
<keyword evidence="4" id="KW-1185">Reference proteome</keyword>
<dbReference type="Proteomes" id="UP001162001">
    <property type="component" value="Segment"/>
</dbReference>
<evidence type="ECO:0000256" key="2">
    <source>
        <dbReference type="SAM" id="Phobius"/>
    </source>
</evidence>
<feature type="compositionally biased region" description="Basic and acidic residues" evidence="1">
    <location>
        <begin position="258"/>
        <end position="267"/>
    </location>
</feature>
<accession>A0A7D3UVG3</accession>
<name>A0A7D3UVG3_9VIRU</name>
<organism evidence="3 4">
    <name type="scientific">Fadolivirus FV1/VV64</name>
    <dbReference type="NCBI Taxonomy" id="3070911"/>
    <lineage>
        <taxon>Viruses</taxon>
        <taxon>Varidnaviria</taxon>
        <taxon>Bamfordvirae</taxon>
        <taxon>Nucleocytoviricota</taxon>
        <taxon>Megaviricetes</taxon>
        <taxon>Imitervirales</taxon>
        <taxon>Mimiviridae</taxon>
        <taxon>Klosneuvirinae</taxon>
        <taxon>Fadolivirus</taxon>
        <taxon>Fadolivirus algeromassiliense</taxon>
    </lineage>
</organism>
<feature type="region of interest" description="Disordered" evidence="1">
    <location>
        <begin position="242"/>
        <end position="267"/>
    </location>
</feature>
<feature type="compositionally biased region" description="Basic and acidic residues" evidence="1">
    <location>
        <begin position="139"/>
        <end position="163"/>
    </location>
</feature>
<keyword evidence="2" id="KW-0472">Membrane</keyword>
<dbReference type="EMBL" id="MT418680">
    <property type="protein sequence ID" value="QKF94014.1"/>
    <property type="molecule type" value="Genomic_DNA"/>
</dbReference>
<evidence type="ECO:0000313" key="4">
    <source>
        <dbReference type="Proteomes" id="UP001162001"/>
    </source>
</evidence>
<feature type="region of interest" description="Disordered" evidence="1">
    <location>
        <begin position="124"/>
        <end position="163"/>
    </location>
</feature>